<dbReference type="NCBIfam" id="TIGR00412">
    <property type="entry name" value="redox_disulf_2"/>
    <property type="match status" value="1"/>
</dbReference>
<dbReference type="PANTHER" id="PTHR36450:SF1">
    <property type="entry name" value="THIOREDOXIN"/>
    <property type="match status" value="1"/>
</dbReference>
<dbReference type="InterPro" id="IPR005243">
    <property type="entry name" value="THIRX-like_proc"/>
</dbReference>
<dbReference type="AlphaFoldDB" id="A1AMC1"/>
<sequence>MKIEVLAGCCTTDTTLLDAVHAAVRATGVKADVIKVEEDMASIMQYGVMSTPALVIDGRVVCSGTSPTPAEIQKYL</sequence>
<evidence type="ECO:0000259" key="1">
    <source>
        <dbReference type="Pfam" id="PF13192"/>
    </source>
</evidence>
<dbReference type="Gene3D" id="3.40.30.10">
    <property type="entry name" value="Glutaredoxin"/>
    <property type="match status" value="1"/>
</dbReference>
<evidence type="ECO:0000313" key="2">
    <source>
        <dbReference type="EMBL" id="ABK98491.1"/>
    </source>
</evidence>
<dbReference type="Pfam" id="PF13192">
    <property type="entry name" value="Thioredoxin_3"/>
    <property type="match status" value="1"/>
</dbReference>
<dbReference type="PANTHER" id="PTHR36450">
    <property type="entry name" value="THIOREDOXIN"/>
    <property type="match status" value="1"/>
</dbReference>
<organism evidence="2 3">
    <name type="scientific">Pelobacter propionicus (strain DSM 2379 / NBRC 103807 / OttBd1)</name>
    <dbReference type="NCBI Taxonomy" id="338966"/>
    <lineage>
        <taxon>Bacteria</taxon>
        <taxon>Pseudomonadati</taxon>
        <taxon>Thermodesulfobacteriota</taxon>
        <taxon>Desulfuromonadia</taxon>
        <taxon>Desulfuromonadales</taxon>
        <taxon>Desulfuromonadaceae</taxon>
        <taxon>Pelobacter</taxon>
    </lineage>
</organism>
<dbReference type="RefSeq" id="WP_011734802.1">
    <property type="nucleotide sequence ID" value="NC_008609.1"/>
</dbReference>
<evidence type="ECO:0000313" key="3">
    <source>
        <dbReference type="Proteomes" id="UP000006732"/>
    </source>
</evidence>
<dbReference type="HOGENOM" id="CLU_090389_18_2_7"/>
<dbReference type="STRING" id="338966.Ppro_0862"/>
<name>A1AMC1_PELPD</name>
<dbReference type="InterPro" id="IPR036249">
    <property type="entry name" value="Thioredoxin-like_sf"/>
</dbReference>
<dbReference type="eggNOG" id="COG0526">
    <property type="taxonomic scope" value="Bacteria"/>
</dbReference>
<dbReference type="InterPro" id="IPR012336">
    <property type="entry name" value="Thioredoxin-like_fold"/>
</dbReference>
<accession>A1AMC1</accession>
<protein>
    <submittedName>
        <fullName evidence="2">Glutaredoxin family protein</fullName>
    </submittedName>
</protein>
<proteinExistence type="predicted"/>
<dbReference type="Proteomes" id="UP000006732">
    <property type="component" value="Chromosome"/>
</dbReference>
<gene>
    <name evidence="2" type="ordered locus">Ppro_0862</name>
</gene>
<feature type="domain" description="Thioredoxin-like fold" evidence="1">
    <location>
        <begin position="1"/>
        <end position="76"/>
    </location>
</feature>
<dbReference type="EMBL" id="CP000482">
    <property type="protein sequence ID" value="ABK98491.1"/>
    <property type="molecule type" value="Genomic_DNA"/>
</dbReference>
<dbReference type="SUPFAM" id="SSF52833">
    <property type="entry name" value="Thioredoxin-like"/>
    <property type="match status" value="1"/>
</dbReference>
<keyword evidence="3" id="KW-1185">Reference proteome</keyword>
<dbReference type="OrthoDB" id="9800630at2"/>
<reference evidence="2 3" key="1">
    <citation type="submission" date="2006-10" db="EMBL/GenBank/DDBJ databases">
        <title>Complete sequence of chromosome of Pelobacter propionicus DSM 2379.</title>
        <authorList>
            <consortium name="US DOE Joint Genome Institute"/>
            <person name="Copeland A."/>
            <person name="Lucas S."/>
            <person name="Lapidus A."/>
            <person name="Barry K."/>
            <person name="Detter J.C."/>
            <person name="Glavina del Rio T."/>
            <person name="Hammon N."/>
            <person name="Israni S."/>
            <person name="Dalin E."/>
            <person name="Tice H."/>
            <person name="Pitluck S."/>
            <person name="Saunders E."/>
            <person name="Brettin T."/>
            <person name="Bruce D."/>
            <person name="Han C."/>
            <person name="Tapia R."/>
            <person name="Schmutz J."/>
            <person name="Larimer F."/>
            <person name="Land M."/>
            <person name="Hauser L."/>
            <person name="Kyrpides N."/>
            <person name="Kim E."/>
            <person name="Lovley D."/>
            <person name="Richardson P."/>
        </authorList>
    </citation>
    <scope>NUCLEOTIDE SEQUENCE [LARGE SCALE GENOMIC DNA]</scope>
    <source>
        <strain evidence="3">DSM 2379 / NBRC 103807 / OttBd1</strain>
    </source>
</reference>
<dbReference type="KEGG" id="ppd:Ppro_0862"/>